<dbReference type="eggNOG" id="ENOG502RDMV">
    <property type="taxonomic scope" value="Eukaryota"/>
</dbReference>
<evidence type="ECO:0000313" key="6">
    <source>
        <dbReference type="Proteomes" id="UP000013827"/>
    </source>
</evidence>
<proteinExistence type="inferred from homology"/>
<dbReference type="Gene3D" id="3.40.630.10">
    <property type="entry name" value="Zn peptidases"/>
    <property type="match status" value="1"/>
</dbReference>
<dbReference type="Proteomes" id="UP000013827">
    <property type="component" value="Unassembled WGS sequence"/>
</dbReference>
<dbReference type="GO" id="GO:0006508">
    <property type="term" value="P:proteolysis"/>
    <property type="evidence" value="ECO:0007669"/>
    <property type="project" value="InterPro"/>
</dbReference>
<dbReference type="HOGENOM" id="CLU_079078_0_0_1"/>
<dbReference type="InterPro" id="IPR000834">
    <property type="entry name" value="Peptidase_M14"/>
</dbReference>
<dbReference type="OMA" id="RWEVEKY"/>
<feature type="compositionally biased region" description="Basic and acidic residues" evidence="3">
    <location>
        <begin position="291"/>
        <end position="301"/>
    </location>
</feature>
<dbReference type="EnsemblProtists" id="EOD19594">
    <property type="protein sequence ID" value="EOD19594"/>
    <property type="gene ID" value="EMIHUDRAFT_310679"/>
</dbReference>
<accession>A0A0D3J7V9</accession>
<organism evidence="5 6">
    <name type="scientific">Emiliania huxleyi (strain CCMP1516)</name>
    <dbReference type="NCBI Taxonomy" id="280463"/>
    <lineage>
        <taxon>Eukaryota</taxon>
        <taxon>Haptista</taxon>
        <taxon>Haptophyta</taxon>
        <taxon>Prymnesiophyceae</taxon>
        <taxon>Isochrysidales</taxon>
        <taxon>Noelaerhabdaceae</taxon>
        <taxon>Emiliania</taxon>
    </lineage>
</organism>
<evidence type="ECO:0000256" key="1">
    <source>
        <dbReference type="ARBA" id="ARBA00005988"/>
    </source>
</evidence>
<dbReference type="Pfam" id="PF00246">
    <property type="entry name" value="Peptidase_M14"/>
    <property type="match status" value="1"/>
</dbReference>
<dbReference type="AlphaFoldDB" id="A0A0D3J7V9"/>
<protein>
    <recommendedName>
        <fullName evidence="4">Peptidase M14 domain-containing protein</fullName>
    </recommendedName>
</protein>
<reference evidence="5" key="2">
    <citation type="submission" date="2024-10" db="UniProtKB">
        <authorList>
            <consortium name="EnsemblProtists"/>
        </authorList>
    </citation>
    <scope>IDENTIFICATION</scope>
</reference>
<evidence type="ECO:0000256" key="3">
    <source>
        <dbReference type="SAM" id="MobiDB-lite"/>
    </source>
</evidence>
<dbReference type="KEGG" id="ehx:EMIHUDRAFT_310679"/>
<feature type="domain" description="Peptidase M14" evidence="4">
    <location>
        <begin position="43"/>
        <end position="350"/>
    </location>
</feature>
<comment type="caution">
    <text evidence="2">Lacks conserved residue(s) required for the propagation of feature annotation.</text>
</comment>
<dbReference type="RefSeq" id="XP_005772023.1">
    <property type="nucleotide sequence ID" value="XM_005771966.1"/>
</dbReference>
<evidence type="ECO:0000313" key="5">
    <source>
        <dbReference type="EnsemblProtists" id="EOD19594"/>
    </source>
</evidence>
<dbReference type="PROSITE" id="PS52035">
    <property type="entry name" value="PEPTIDASE_M14"/>
    <property type="match status" value="1"/>
</dbReference>
<dbReference type="SUPFAM" id="SSF53187">
    <property type="entry name" value="Zn-dependent exopeptidases"/>
    <property type="match status" value="1"/>
</dbReference>
<dbReference type="GeneID" id="17265095"/>
<dbReference type="GO" id="GO:0008270">
    <property type="term" value="F:zinc ion binding"/>
    <property type="evidence" value="ECO:0007669"/>
    <property type="project" value="InterPro"/>
</dbReference>
<dbReference type="GO" id="GO:0004181">
    <property type="term" value="F:metallocarboxypeptidase activity"/>
    <property type="evidence" value="ECO:0007669"/>
    <property type="project" value="InterPro"/>
</dbReference>
<sequence>MRTLVSTAALTTAAVGRSTIPSAGALKPWGASERDEWRTSRKVVRSYREEVLTKLEPLAERWEVEKYGALSQDPERFPLYSVRSRRWEASRPSVLITGGVHGYETSGVQGALLFLQSAAAAYSESFNLLVVPCVSPWGYETIQRWNAQAGAIQSRRAAVDPNRSFNPRGEVAATEESAALLSHLEALGGRDGRFLCHIDLHETTDTDESEFRPAKATPPCTIPDGFYLVADVTNPRLDWHAAIIDAVRRVTHIAPADPDGTIIGEPVLQEGVIGIPSPRSLGLCAGATRPPGDRRAVRDDDGGVYPDSPKADADICNRAQVAAITSALDFLLAERRAGGGAGGAAAKAEL</sequence>
<evidence type="ECO:0000259" key="4">
    <source>
        <dbReference type="PROSITE" id="PS52035"/>
    </source>
</evidence>
<dbReference type="CDD" id="cd06231">
    <property type="entry name" value="M14_REP34-like"/>
    <property type="match status" value="1"/>
</dbReference>
<evidence type="ECO:0000256" key="2">
    <source>
        <dbReference type="PROSITE-ProRule" id="PRU01379"/>
    </source>
</evidence>
<name>A0A0D3J7V9_EMIH1</name>
<feature type="region of interest" description="Disordered" evidence="3">
    <location>
        <begin position="287"/>
        <end position="310"/>
    </location>
</feature>
<dbReference type="PaxDb" id="2903-EOD19594"/>
<comment type="similarity">
    <text evidence="1 2">Belongs to the peptidase M14 family.</text>
</comment>
<reference evidence="6" key="1">
    <citation type="journal article" date="2013" name="Nature">
        <title>Pan genome of the phytoplankton Emiliania underpins its global distribution.</title>
        <authorList>
            <person name="Read B.A."/>
            <person name="Kegel J."/>
            <person name="Klute M.J."/>
            <person name="Kuo A."/>
            <person name="Lefebvre S.C."/>
            <person name="Maumus F."/>
            <person name="Mayer C."/>
            <person name="Miller J."/>
            <person name="Monier A."/>
            <person name="Salamov A."/>
            <person name="Young J."/>
            <person name="Aguilar M."/>
            <person name="Claverie J.M."/>
            <person name="Frickenhaus S."/>
            <person name="Gonzalez K."/>
            <person name="Herman E.K."/>
            <person name="Lin Y.C."/>
            <person name="Napier J."/>
            <person name="Ogata H."/>
            <person name="Sarno A.F."/>
            <person name="Shmutz J."/>
            <person name="Schroeder D."/>
            <person name="de Vargas C."/>
            <person name="Verret F."/>
            <person name="von Dassow P."/>
            <person name="Valentin K."/>
            <person name="Van de Peer Y."/>
            <person name="Wheeler G."/>
            <person name="Dacks J.B."/>
            <person name="Delwiche C.F."/>
            <person name="Dyhrman S.T."/>
            <person name="Glockner G."/>
            <person name="John U."/>
            <person name="Richards T."/>
            <person name="Worden A.Z."/>
            <person name="Zhang X."/>
            <person name="Grigoriev I.V."/>
            <person name="Allen A.E."/>
            <person name="Bidle K."/>
            <person name="Borodovsky M."/>
            <person name="Bowler C."/>
            <person name="Brownlee C."/>
            <person name="Cock J.M."/>
            <person name="Elias M."/>
            <person name="Gladyshev V.N."/>
            <person name="Groth M."/>
            <person name="Guda C."/>
            <person name="Hadaegh A."/>
            <person name="Iglesias-Rodriguez M.D."/>
            <person name="Jenkins J."/>
            <person name="Jones B.M."/>
            <person name="Lawson T."/>
            <person name="Leese F."/>
            <person name="Lindquist E."/>
            <person name="Lobanov A."/>
            <person name="Lomsadze A."/>
            <person name="Malik S.B."/>
            <person name="Marsh M.E."/>
            <person name="Mackinder L."/>
            <person name="Mock T."/>
            <person name="Mueller-Roeber B."/>
            <person name="Pagarete A."/>
            <person name="Parker M."/>
            <person name="Probert I."/>
            <person name="Quesneville H."/>
            <person name="Raines C."/>
            <person name="Rensing S.A."/>
            <person name="Riano-Pachon D.M."/>
            <person name="Richier S."/>
            <person name="Rokitta S."/>
            <person name="Shiraiwa Y."/>
            <person name="Soanes D.M."/>
            <person name="van der Giezen M."/>
            <person name="Wahlund T.M."/>
            <person name="Williams B."/>
            <person name="Wilson W."/>
            <person name="Wolfe G."/>
            <person name="Wurch L.L."/>
        </authorList>
    </citation>
    <scope>NUCLEOTIDE SEQUENCE</scope>
</reference>
<keyword evidence="6" id="KW-1185">Reference proteome</keyword>